<name>U5QD29_GLOK1</name>
<sequence length="60" mass="6732">MTRNSSTETNGQDRNAWLTGFTPQAEIWNGRLAMIGFVAYVLWDLAGASVLRDVLHLLPR</sequence>
<dbReference type="OrthoDB" id="516137at2"/>
<dbReference type="Gene3D" id="1.10.3460.10">
    <property type="entry name" value="Chlorophyll a/b binding protein domain"/>
    <property type="match status" value="1"/>
</dbReference>
<dbReference type="STRING" id="1183438.GKIL_0517"/>
<organism evidence="1 2">
    <name type="scientific">Gloeobacter kilaueensis (strain ATCC BAA-2537 / CCAP 1431/1 / ULC 316 / JS1)</name>
    <dbReference type="NCBI Taxonomy" id="1183438"/>
    <lineage>
        <taxon>Bacteria</taxon>
        <taxon>Bacillati</taxon>
        <taxon>Cyanobacteriota</taxon>
        <taxon>Cyanophyceae</taxon>
        <taxon>Gloeobacterales</taxon>
        <taxon>Gloeobacteraceae</taxon>
        <taxon>Gloeobacter</taxon>
    </lineage>
</organism>
<proteinExistence type="predicted"/>
<dbReference type="SUPFAM" id="SSF103511">
    <property type="entry name" value="Chlorophyll a-b binding protein"/>
    <property type="match status" value="1"/>
</dbReference>
<dbReference type="HOGENOM" id="CLU_171075_3_0_3"/>
<protein>
    <submittedName>
        <fullName evidence="1">High light inducible protein</fullName>
    </submittedName>
</protein>
<evidence type="ECO:0000313" key="2">
    <source>
        <dbReference type="Proteomes" id="UP000017396"/>
    </source>
</evidence>
<dbReference type="AlphaFoldDB" id="U5QD29"/>
<accession>U5QD29</accession>
<reference evidence="1 2" key="1">
    <citation type="journal article" date="2013" name="PLoS ONE">
        <title>Cultivation and Complete Genome Sequencing of Gloeobacter kilaueensis sp. nov., from a Lava Cave in Kilauea Caldera, Hawai'i.</title>
        <authorList>
            <person name="Saw J.H."/>
            <person name="Schatz M."/>
            <person name="Brown M.V."/>
            <person name="Kunkel D.D."/>
            <person name="Foster J.S."/>
            <person name="Shick H."/>
            <person name="Christensen S."/>
            <person name="Hou S."/>
            <person name="Wan X."/>
            <person name="Donachie S.P."/>
        </authorList>
    </citation>
    <scope>NUCLEOTIDE SEQUENCE [LARGE SCALE GENOMIC DNA]</scope>
    <source>
        <strain evidence="2">JS</strain>
    </source>
</reference>
<dbReference type="RefSeq" id="WP_023171791.1">
    <property type="nucleotide sequence ID" value="NC_022600.1"/>
</dbReference>
<dbReference type="eggNOG" id="COG0276">
    <property type="taxonomic scope" value="Bacteria"/>
</dbReference>
<dbReference type="Proteomes" id="UP000017396">
    <property type="component" value="Chromosome"/>
</dbReference>
<dbReference type="KEGG" id="glj:GKIL_0517"/>
<evidence type="ECO:0000313" key="1">
    <source>
        <dbReference type="EMBL" id="AGY56763.1"/>
    </source>
</evidence>
<dbReference type="EMBL" id="CP003587">
    <property type="protein sequence ID" value="AGY56763.1"/>
    <property type="molecule type" value="Genomic_DNA"/>
</dbReference>
<keyword evidence="2" id="KW-1185">Reference proteome</keyword>
<gene>
    <name evidence="1" type="ORF">GKIL_0517</name>
</gene>